<protein>
    <submittedName>
        <fullName evidence="1">Uncharacterized protein</fullName>
    </submittedName>
</protein>
<evidence type="ECO:0000313" key="1">
    <source>
        <dbReference type="EMBL" id="MDE1466053.1"/>
    </source>
</evidence>
<dbReference type="Proteomes" id="UP001528823">
    <property type="component" value="Unassembled WGS sequence"/>
</dbReference>
<dbReference type="EMBL" id="JAPMOU010000129">
    <property type="protein sequence ID" value="MDE1466053.1"/>
    <property type="molecule type" value="Genomic_DNA"/>
</dbReference>
<evidence type="ECO:0000313" key="2">
    <source>
        <dbReference type="Proteomes" id="UP001528823"/>
    </source>
</evidence>
<gene>
    <name evidence="1" type="ORF">ORQ98_29290</name>
</gene>
<organism evidence="1 2">
    <name type="scientific">Spartinivicinus poritis</name>
    <dbReference type="NCBI Taxonomy" id="2994640"/>
    <lineage>
        <taxon>Bacteria</taxon>
        <taxon>Pseudomonadati</taxon>
        <taxon>Pseudomonadota</taxon>
        <taxon>Gammaproteobacteria</taxon>
        <taxon>Oceanospirillales</taxon>
        <taxon>Zooshikellaceae</taxon>
        <taxon>Spartinivicinus</taxon>
    </lineage>
</organism>
<sequence length="46" mass="5367">MQLPTNKQLKAMRNQAKFLLTTWPISWTVQGLELKQRKLLNNQEAG</sequence>
<keyword evidence="2" id="KW-1185">Reference proteome</keyword>
<accession>A0ABT5UI35</accession>
<dbReference type="RefSeq" id="WP_274692349.1">
    <property type="nucleotide sequence ID" value="NZ_JAPMOU010000129.1"/>
</dbReference>
<reference evidence="1 2" key="1">
    <citation type="submission" date="2022-11" db="EMBL/GenBank/DDBJ databases">
        <title>Spartinivicinus poritis sp. nov., isolated from scleractinian coral Porites lutea.</title>
        <authorList>
            <person name="Zhang G."/>
            <person name="Cai L."/>
            <person name="Wei Q."/>
        </authorList>
    </citation>
    <scope>NUCLEOTIDE SEQUENCE [LARGE SCALE GENOMIC DNA]</scope>
    <source>
        <strain evidence="1 2">A2-2</strain>
    </source>
</reference>
<name>A0ABT5UI35_9GAMM</name>
<comment type="caution">
    <text evidence="1">The sequence shown here is derived from an EMBL/GenBank/DDBJ whole genome shotgun (WGS) entry which is preliminary data.</text>
</comment>
<proteinExistence type="predicted"/>